<keyword evidence="9" id="KW-1133">Transmembrane helix</keyword>
<dbReference type="PANTHER" id="PTHR43065">
    <property type="entry name" value="SENSOR HISTIDINE KINASE"/>
    <property type="match status" value="1"/>
</dbReference>
<keyword evidence="6" id="KW-0418">Kinase</keyword>
<keyword evidence="4" id="KW-0808">Transferase</keyword>
<dbReference type="GO" id="GO:0005524">
    <property type="term" value="F:ATP binding"/>
    <property type="evidence" value="ECO:0007669"/>
    <property type="project" value="UniProtKB-KW"/>
</dbReference>
<dbReference type="EC" id="2.7.13.3" evidence="2"/>
<evidence type="ECO:0000256" key="2">
    <source>
        <dbReference type="ARBA" id="ARBA00012438"/>
    </source>
</evidence>
<evidence type="ECO:0000256" key="9">
    <source>
        <dbReference type="SAM" id="Phobius"/>
    </source>
</evidence>
<dbReference type="InterPro" id="IPR036890">
    <property type="entry name" value="HATPase_C_sf"/>
</dbReference>
<gene>
    <name evidence="11" type="ORF">VSX56_00865</name>
</gene>
<evidence type="ECO:0000256" key="1">
    <source>
        <dbReference type="ARBA" id="ARBA00000085"/>
    </source>
</evidence>
<comment type="catalytic activity">
    <reaction evidence="1">
        <text>ATP + protein L-histidine = ADP + protein N-phospho-L-histidine.</text>
        <dbReference type="EC" id="2.7.13.3"/>
    </reaction>
</comment>
<dbReference type="RefSeq" id="WP_350934166.1">
    <property type="nucleotide sequence ID" value="NZ_JAYWLC010000001.1"/>
</dbReference>
<keyword evidence="8" id="KW-0902">Two-component regulatory system</keyword>
<dbReference type="PROSITE" id="PS50109">
    <property type="entry name" value="HIS_KIN"/>
    <property type="match status" value="1"/>
</dbReference>
<sequence>MTQGTAPLSRLRKLRNAGALCVALAALFWASVSVWYHAAETGMAQARARGVADLRLASDRLVGALAQYREDAVLAADHPYVRALVAGTGDLGAAELARILQRFADLAGAEHLVLLRPDGGVLAAPEDFPARLPMTEDLERASHGALGRTHGVEGDGLHRIFAFAAPVFVTQPEGGRRVAGIIRLTLDAETVEATGRGDPLPVWFTDTQGVVFTANRAGLVFRRKAGAALPDPKVYPAHTPFVTVAPRRKVIAGQEIICAPDCALPVSLDLPVIGLTGHSEVPVAPILKEARVQMFVAALAMLAIGTLIATLWARRQALAERLAMEAALNVELEEAVARRTRELRESHEALLHAQAELVQAGKLSALGQMSAGISHELNQPLMAIGTYAENAAIFLERGKPERTQDNLRRIGEMSGRMGRIIRNLRAFARPETEPASPVDMVRVVATALEISGSRLSKLELRWSPPDHPVWVMGGETRLAQVVVNLLSNAADACGQADPPVIVLQLEERAEEVCLRVLDNGAGIADTERMFDPFYSTKEVGTNEGMGLGLSISYRIVQSFGGSLTGANRPEGGAVFTLVLARAKERAKEGKMS</sequence>
<dbReference type="InterPro" id="IPR003594">
    <property type="entry name" value="HATPase_dom"/>
</dbReference>
<name>A0ABV1SCT5_9RHOB</name>
<dbReference type="Proteomes" id="UP001438953">
    <property type="component" value="Unassembled WGS sequence"/>
</dbReference>
<evidence type="ECO:0000313" key="11">
    <source>
        <dbReference type="EMBL" id="MER5170311.1"/>
    </source>
</evidence>
<dbReference type="InterPro" id="IPR036097">
    <property type="entry name" value="HisK_dim/P_sf"/>
</dbReference>
<dbReference type="InterPro" id="IPR017055">
    <property type="entry name" value="Sig_transdc_His_kinase_DctB"/>
</dbReference>
<evidence type="ECO:0000313" key="12">
    <source>
        <dbReference type="Proteomes" id="UP001438953"/>
    </source>
</evidence>
<dbReference type="SMART" id="SM00387">
    <property type="entry name" value="HATPase_c"/>
    <property type="match status" value="1"/>
</dbReference>
<feature type="domain" description="Histidine kinase" evidence="10">
    <location>
        <begin position="372"/>
        <end position="583"/>
    </location>
</feature>
<comment type="caution">
    <text evidence="11">The sequence shown here is derived from an EMBL/GenBank/DDBJ whole genome shotgun (WGS) entry which is preliminary data.</text>
</comment>
<dbReference type="SMART" id="SM00388">
    <property type="entry name" value="HisKA"/>
    <property type="match status" value="1"/>
</dbReference>
<dbReference type="SUPFAM" id="SSF55874">
    <property type="entry name" value="ATPase domain of HSP90 chaperone/DNA topoisomerase II/histidine kinase"/>
    <property type="match status" value="1"/>
</dbReference>
<dbReference type="InterPro" id="IPR005467">
    <property type="entry name" value="His_kinase_dom"/>
</dbReference>
<evidence type="ECO:0000256" key="3">
    <source>
        <dbReference type="ARBA" id="ARBA00022553"/>
    </source>
</evidence>
<evidence type="ECO:0000259" key="10">
    <source>
        <dbReference type="PROSITE" id="PS50109"/>
    </source>
</evidence>
<keyword evidence="3" id="KW-0597">Phosphoprotein</keyword>
<dbReference type="PRINTS" id="PR00344">
    <property type="entry name" value="BCTRLSENSOR"/>
</dbReference>
<dbReference type="Gene3D" id="1.10.287.130">
    <property type="match status" value="1"/>
</dbReference>
<dbReference type="Gene3D" id="3.30.565.10">
    <property type="entry name" value="Histidine kinase-like ATPase, C-terminal domain"/>
    <property type="match status" value="1"/>
</dbReference>
<keyword evidence="7 11" id="KW-0067">ATP-binding</keyword>
<dbReference type="InterPro" id="IPR003661">
    <property type="entry name" value="HisK_dim/P_dom"/>
</dbReference>
<evidence type="ECO:0000256" key="8">
    <source>
        <dbReference type="ARBA" id="ARBA00023012"/>
    </source>
</evidence>
<accession>A0ABV1SCT5</accession>
<reference evidence="11 12" key="1">
    <citation type="submission" date="2024-06" db="EMBL/GenBank/DDBJ databases">
        <title>Thioclava kandeliae sp. nov. from a rhizosphere soil sample of Kandelia candel in a mangrove.</title>
        <authorList>
            <person name="Mu T."/>
        </authorList>
    </citation>
    <scope>NUCLEOTIDE SEQUENCE [LARGE SCALE GENOMIC DNA]</scope>
    <source>
        <strain evidence="11 12">CPCC 100088</strain>
    </source>
</reference>
<dbReference type="EMBL" id="JAYWLC010000001">
    <property type="protein sequence ID" value="MER5170311.1"/>
    <property type="molecule type" value="Genomic_DNA"/>
</dbReference>
<keyword evidence="12" id="KW-1185">Reference proteome</keyword>
<keyword evidence="5" id="KW-0547">Nucleotide-binding</keyword>
<keyword evidence="9" id="KW-0472">Membrane</keyword>
<dbReference type="PIRSF" id="PIRSF036431">
    <property type="entry name" value="STHK_DctB"/>
    <property type="match status" value="1"/>
</dbReference>
<organism evidence="11 12">
    <name type="scientific">Thioclava kandeliae</name>
    <dbReference type="NCBI Taxonomy" id="3070818"/>
    <lineage>
        <taxon>Bacteria</taxon>
        <taxon>Pseudomonadati</taxon>
        <taxon>Pseudomonadota</taxon>
        <taxon>Alphaproteobacteria</taxon>
        <taxon>Rhodobacterales</taxon>
        <taxon>Paracoccaceae</taxon>
        <taxon>Thioclava</taxon>
    </lineage>
</organism>
<dbReference type="SUPFAM" id="SSF47384">
    <property type="entry name" value="Homodimeric domain of signal transducing histidine kinase"/>
    <property type="match status" value="1"/>
</dbReference>
<evidence type="ECO:0000256" key="5">
    <source>
        <dbReference type="ARBA" id="ARBA00022741"/>
    </source>
</evidence>
<dbReference type="PANTHER" id="PTHR43065:SF46">
    <property type="entry name" value="C4-DICARBOXYLATE TRANSPORT SENSOR PROTEIN DCTB"/>
    <property type="match status" value="1"/>
</dbReference>
<keyword evidence="9" id="KW-0812">Transmembrane</keyword>
<protein>
    <recommendedName>
        <fullName evidence="2">histidine kinase</fullName>
        <ecNumber evidence="2">2.7.13.3</ecNumber>
    </recommendedName>
</protein>
<dbReference type="InterPro" id="IPR004358">
    <property type="entry name" value="Sig_transdc_His_kin-like_C"/>
</dbReference>
<evidence type="ECO:0000256" key="6">
    <source>
        <dbReference type="ARBA" id="ARBA00022777"/>
    </source>
</evidence>
<evidence type="ECO:0000256" key="7">
    <source>
        <dbReference type="ARBA" id="ARBA00022840"/>
    </source>
</evidence>
<feature type="transmembrane region" description="Helical" evidence="9">
    <location>
        <begin position="294"/>
        <end position="313"/>
    </location>
</feature>
<dbReference type="CDD" id="cd00082">
    <property type="entry name" value="HisKA"/>
    <property type="match status" value="1"/>
</dbReference>
<dbReference type="Pfam" id="PF00512">
    <property type="entry name" value="HisKA"/>
    <property type="match status" value="1"/>
</dbReference>
<evidence type="ECO:0000256" key="4">
    <source>
        <dbReference type="ARBA" id="ARBA00022679"/>
    </source>
</evidence>
<dbReference type="Pfam" id="PF02518">
    <property type="entry name" value="HATPase_c"/>
    <property type="match status" value="1"/>
</dbReference>
<proteinExistence type="predicted"/>